<dbReference type="AlphaFoldDB" id="A0A367F635"/>
<dbReference type="Proteomes" id="UP000253507">
    <property type="component" value="Unassembled WGS sequence"/>
</dbReference>
<sequence length="166" mass="18219">MTANLPVPIEFQLPEGWRPVSRREATASGVVFLALHPQPDAGYTANIAVDGGYRPDSAPLTKIADESVHRLREVDSTLVVSSRREVGSPTAPGLTQKLAFAAAIDDRLRELMQTQVYLSLNDINDPRERMVLRLVLTATATQHDAVLGDFQEFVRTVRPDTQTASP</sequence>
<accession>A0A367F635</accession>
<comment type="caution">
    <text evidence="1">The sequence shown here is derived from an EMBL/GenBank/DDBJ whole genome shotgun (WGS) entry which is preliminary data.</text>
</comment>
<name>A0A367F635_9ACTN</name>
<evidence type="ECO:0008006" key="3">
    <source>
        <dbReference type="Google" id="ProtNLM"/>
    </source>
</evidence>
<gene>
    <name evidence="1" type="ORF">DQ392_01980</name>
</gene>
<dbReference type="EMBL" id="QOIM01000018">
    <property type="protein sequence ID" value="RCG25322.1"/>
    <property type="molecule type" value="Genomic_DNA"/>
</dbReference>
<evidence type="ECO:0000313" key="1">
    <source>
        <dbReference type="EMBL" id="RCG25322.1"/>
    </source>
</evidence>
<proteinExistence type="predicted"/>
<protein>
    <recommendedName>
        <fullName evidence="3">DUF1795 domain-containing protein</fullName>
    </recommendedName>
</protein>
<organism evidence="1 2">
    <name type="scientific">Streptomyces reniochalinae</name>
    <dbReference type="NCBI Taxonomy" id="2250578"/>
    <lineage>
        <taxon>Bacteria</taxon>
        <taxon>Bacillati</taxon>
        <taxon>Actinomycetota</taxon>
        <taxon>Actinomycetes</taxon>
        <taxon>Kitasatosporales</taxon>
        <taxon>Streptomycetaceae</taxon>
        <taxon>Streptomyces</taxon>
    </lineage>
</organism>
<dbReference type="Gene3D" id="3.40.1000.10">
    <property type="entry name" value="Mog1/PsbP, alpha/beta/alpha sandwich"/>
    <property type="match status" value="1"/>
</dbReference>
<keyword evidence="2" id="KW-1185">Reference proteome</keyword>
<dbReference type="OrthoDB" id="3686643at2"/>
<evidence type="ECO:0000313" key="2">
    <source>
        <dbReference type="Proteomes" id="UP000253507"/>
    </source>
</evidence>
<reference evidence="1 2" key="1">
    <citation type="submission" date="2018-06" db="EMBL/GenBank/DDBJ databases">
        <title>Streptomyces reniochalinae sp. nov. and Streptomyces diacarnus sp. nov. from marine sponges.</title>
        <authorList>
            <person name="Li L."/>
        </authorList>
    </citation>
    <scope>NUCLEOTIDE SEQUENCE [LARGE SCALE GENOMIC DNA]</scope>
    <source>
        <strain evidence="1 2">LHW50302</strain>
    </source>
</reference>